<dbReference type="AlphaFoldDB" id="A0A078AQC7"/>
<dbReference type="EMBL" id="CCKQ01011573">
    <property type="protein sequence ID" value="CDW83148.1"/>
    <property type="molecule type" value="Genomic_DNA"/>
</dbReference>
<dbReference type="SMART" id="SM00388">
    <property type="entry name" value="HisKA"/>
    <property type="match status" value="1"/>
</dbReference>
<keyword evidence="6" id="KW-0418">Kinase</keyword>
<sequence>MLKQTKIKKHQNDGLTLQPNLDLFAGCLNIWDYIQFQLFLKNQNRNLAIQDIPMRASDSLYFKFMQEKNPKKKRLQVFSNLIENGKNYMVVTTIRDISEWLELVKEKNLTLAKTQAFASAAHEFRNPLSAIVNSLDLLKDYIDHEQASKYYMTAKNCSNLMLYLVNDILDYSQLESQKLLLNIEDTDIKQLIEECITVLRFRSDHKNIELNYEIDGTFPESFLSDQNRVRQILINLISNAIKYTNEGYIKVHCYMDLDDGMLNIEVEDSGVGIDEDEIKLLFNAYVKNTKNRSLNKEGCGLGLTISKNLAKALGGDIKVRSQVDQGSVFTLVLPFNYQRWDINIIRRQSNKLQRFLLSTSSNKSNRYAYPPSNRGNSQTSLHVPQNHNRRINSLSQVSNKYQRVDFETPKSQFFRIQNLNSQTDCDVTSQKDDLTQVHQTDQYQIQGRKSLFEKKQQNQESPHRHKNKSQYSCFREIPHHKKRQNKYSINIINDHSMLDSSRDMLVNSPKIQERTFVNRNSKIFNNQNRQIVINHESIEIEDTNFASIQIKTCSCPKILIADDDPFNIIGVEGMIQSKIKDANIEKVFNGRDALDKIAKRFKQLNINSQRNSSRNLNNLNDGACLNHEPYKLLLFDNQMPLMSGIQVAQELRQKYSDYFIKYGIKLVMISGDNYYSSDDEFKQLFDYIVTKPITMVSLTNILRSSQLL</sequence>
<feature type="modified residue" description="4-aspartylphosphate" evidence="2">
    <location>
        <position position="636"/>
    </location>
</feature>
<dbReference type="InterPro" id="IPR005467">
    <property type="entry name" value="His_kinase_dom"/>
</dbReference>
<feature type="domain" description="Response regulatory" evidence="5">
    <location>
        <begin position="557"/>
        <end position="706"/>
    </location>
</feature>
<keyword evidence="7" id="KW-1185">Reference proteome</keyword>
<dbReference type="CDD" id="cd16922">
    <property type="entry name" value="HATPase_EvgS-ArcB-TorS-like"/>
    <property type="match status" value="1"/>
</dbReference>
<dbReference type="InterPro" id="IPR004358">
    <property type="entry name" value="Sig_transdc_His_kin-like_C"/>
</dbReference>
<organism evidence="6 7">
    <name type="scientific">Stylonychia lemnae</name>
    <name type="common">Ciliate</name>
    <dbReference type="NCBI Taxonomy" id="5949"/>
    <lineage>
        <taxon>Eukaryota</taxon>
        <taxon>Sar</taxon>
        <taxon>Alveolata</taxon>
        <taxon>Ciliophora</taxon>
        <taxon>Intramacronucleata</taxon>
        <taxon>Spirotrichea</taxon>
        <taxon>Stichotrichia</taxon>
        <taxon>Sporadotrichida</taxon>
        <taxon>Oxytrichidae</taxon>
        <taxon>Stylonychinae</taxon>
        <taxon>Stylonychia</taxon>
    </lineage>
</organism>
<dbReference type="PROSITE" id="PS50109">
    <property type="entry name" value="HIS_KIN"/>
    <property type="match status" value="1"/>
</dbReference>
<dbReference type="Pfam" id="PF02518">
    <property type="entry name" value="HATPase_c"/>
    <property type="match status" value="1"/>
</dbReference>
<dbReference type="SUPFAM" id="SSF47384">
    <property type="entry name" value="Homodimeric domain of signal transducing histidine kinase"/>
    <property type="match status" value="1"/>
</dbReference>
<dbReference type="PRINTS" id="PR00344">
    <property type="entry name" value="BCTRLSENSOR"/>
</dbReference>
<evidence type="ECO:0000256" key="2">
    <source>
        <dbReference type="PROSITE-ProRule" id="PRU00169"/>
    </source>
</evidence>
<dbReference type="PROSITE" id="PS50110">
    <property type="entry name" value="RESPONSE_REGULATORY"/>
    <property type="match status" value="1"/>
</dbReference>
<dbReference type="SUPFAM" id="SSF52172">
    <property type="entry name" value="CheY-like"/>
    <property type="match status" value="1"/>
</dbReference>
<reference evidence="6 7" key="1">
    <citation type="submission" date="2014-06" db="EMBL/GenBank/DDBJ databases">
        <authorList>
            <person name="Swart Estienne"/>
        </authorList>
    </citation>
    <scope>NUCLEOTIDE SEQUENCE [LARGE SCALE GENOMIC DNA]</scope>
    <source>
        <strain evidence="6 7">130c</strain>
    </source>
</reference>
<evidence type="ECO:0000313" key="7">
    <source>
        <dbReference type="Proteomes" id="UP000039865"/>
    </source>
</evidence>
<evidence type="ECO:0000256" key="1">
    <source>
        <dbReference type="ARBA" id="ARBA00022553"/>
    </source>
</evidence>
<dbReference type="Pfam" id="PF00512">
    <property type="entry name" value="HisKA"/>
    <property type="match status" value="1"/>
</dbReference>
<dbReference type="OrthoDB" id="10266508at2759"/>
<dbReference type="PANTHER" id="PTHR43719">
    <property type="entry name" value="TWO-COMPONENT HISTIDINE KINASE"/>
    <property type="match status" value="1"/>
</dbReference>
<dbReference type="CDD" id="cd00082">
    <property type="entry name" value="HisKA"/>
    <property type="match status" value="1"/>
</dbReference>
<keyword evidence="6" id="KW-0808">Transferase</keyword>
<keyword evidence="1 2" id="KW-0597">Phosphoprotein</keyword>
<gene>
    <name evidence="6" type="primary">Contig6646.g7109</name>
    <name evidence="6" type="ORF">STYLEM_12187</name>
</gene>
<dbReference type="InParanoid" id="A0A078AQC7"/>
<dbReference type="SMART" id="SM00387">
    <property type="entry name" value="HATPase_c"/>
    <property type="match status" value="1"/>
</dbReference>
<name>A0A078AQC7_STYLE</name>
<dbReference type="Gene3D" id="3.40.50.2300">
    <property type="match status" value="1"/>
</dbReference>
<dbReference type="Gene3D" id="3.30.565.10">
    <property type="entry name" value="Histidine kinase-like ATPase, C-terminal domain"/>
    <property type="match status" value="1"/>
</dbReference>
<feature type="compositionally biased region" description="Polar residues" evidence="3">
    <location>
        <begin position="373"/>
        <end position="383"/>
    </location>
</feature>
<dbReference type="SMART" id="SM00448">
    <property type="entry name" value="REC"/>
    <property type="match status" value="1"/>
</dbReference>
<feature type="region of interest" description="Disordered" evidence="3">
    <location>
        <begin position="363"/>
        <end position="383"/>
    </location>
</feature>
<dbReference type="InterPro" id="IPR036097">
    <property type="entry name" value="HisK_dim/P_sf"/>
</dbReference>
<dbReference type="InterPro" id="IPR036890">
    <property type="entry name" value="HATPase_C_sf"/>
</dbReference>
<proteinExistence type="predicted"/>
<evidence type="ECO:0000259" key="5">
    <source>
        <dbReference type="PROSITE" id="PS50110"/>
    </source>
</evidence>
<dbReference type="InterPro" id="IPR050956">
    <property type="entry name" value="2C_system_His_kinase"/>
</dbReference>
<dbReference type="GO" id="GO:0000155">
    <property type="term" value="F:phosphorelay sensor kinase activity"/>
    <property type="evidence" value="ECO:0007669"/>
    <property type="project" value="InterPro"/>
</dbReference>
<dbReference type="Gene3D" id="1.10.287.130">
    <property type="match status" value="1"/>
</dbReference>
<dbReference type="Proteomes" id="UP000039865">
    <property type="component" value="Unassembled WGS sequence"/>
</dbReference>
<dbReference type="SUPFAM" id="SSF55874">
    <property type="entry name" value="ATPase domain of HSP90 chaperone/DNA topoisomerase II/histidine kinase"/>
    <property type="match status" value="1"/>
</dbReference>
<protein>
    <submittedName>
        <fullName evidence="6">Histidine kinase-dna gyrase b-and hsp90-like domain containing protein</fullName>
    </submittedName>
</protein>
<dbReference type="FunFam" id="3.30.565.10:FF:000010">
    <property type="entry name" value="Sensor histidine kinase RcsC"/>
    <property type="match status" value="1"/>
</dbReference>
<accession>A0A078AQC7</accession>
<feature type="domain" description="Histidine kinase" evidence="4">
    <location>
        <begin position="119"/>
        <end position="337"/>
    </location>
</feature>
<dbReference type="PANTHER" id="PTHR43719:SF28">
    <property type="entry name" value="PEROXIDE STRESS-ACTIVATED HISTIDINE KINASE MAK1-RELATED"/>
    <property type="match status" value="1"/>
</dbReference>
<dbReference type="InterPro" id="IPR001789">
    <property type="entry name" value="Sig_transdc_resp-reg_receiver"/>
</dbReference>
<dbReference type="InterPro" id="IPR003661">
    <property type="entry name" value="HisK_dim/P_dom"/>
</dbReference>
<dbReference type="InterPro" id="IPR003594">
    <property type="entry name" value="HATPase_dom"/>
</dbReference>
<evidence type="ECO:0000313" key="6">
    <source>
        <dbReference type="EMBL" id="CDW83148.1"/>
    </source>
</evidence>
<dbReference type="InterPro" id="IPR011006">
    <property type="entry name" value="CheY-like_superfamily"/>
</dbReference>
<evidence type="ECO:0000256" key="3">
    <source>
        <dbReference type="SAM" id="MobiDB-lite"/>
    </source>
</evidence>
<evidence type="ECO:0000259" key="4">
    <source>
        <dbReference type="PROSITE" id="PS50109"/>
    </source>
</evidence>